<evidence type="ECO:0000313" key="4">
    <source>
        <dbReference type="Proteomes" id="UP001596414"/>
    </source>
</evidence>
<dbReference type="AlphaFoldDB" id="A0ABD5X8S3"/>
<reference evidence="3 4" key="1">
    <citation type="journal article" date="2014" name="Int. J. Syst. Evol. Microbiol.">
        <title>Complete genome sequence of Corynebacterium casei LMG S-19264T (=DSM 44701T), isolated from a smear-ripened cheese.</title>
        <authorList>
            <consortium name="US DOE Joint Genome Institute (JGI-PGF)"/>
            <person name="Walter F."/>
            <person name="Albersmeier A."/>
            <person name="Kalinowski J."/>
            <person name="Ruckert C."/>
        </authorList>
    </citation>
    <scope>NUCLEOTIDE SEQUENCE [LARGE SCALE GENOMIC DNA]</scope>
    <source>
        <strain evidence="3 4">CGMCC 4.7215</strain>
    </source>
</reference>
<dbReference type="RefSeq" id="WP_267635645.1">
    <property type="nucleotide sequence ID" value="NZ_JAODIY010000001.1"/>
</dbReference>
<organism evidence="3 4">
    <name type="scientific">Halovenus rubra</name>
    <dbReference type="NCBI Taxonomy" id="869890"/>
    <lineage>
        <taxon>Archaea</taxon>
        <taxon>Methanobacteriati</taxon>
        <taxon>Methanobacteriota</taxon>
        <taxon>Stenosarchaea group</taxon>
        <taxon>Halobacteria</taxon>
        <taxon>Halobacteriales</taxon>
        <taxon>Haloarculaceae</taxon>
        <taxon>Halovenus</taxon>
    </lineage>
</organism>
<dbReference type="Pfam" id="PF03686">
    <property type="entry name" value="UPF0146"/>
    <property type="match status" value="1"/>
</dbReference>
<proteinExistence type="inferred from homology"/>
<evidence type="ECO:0000256" key="2">
    <source>
        <dbReference type="HAMAP-Rule" id="MF_00341"/>
    </source>
</evidence>
<comment type="similarity">
    <text evidence="1 2">Belongs to the UPF0146 family.</text>
</comment>
<dbReference type="EMBL" id="JBHSZQ010000051">
    <property type="protein sequence ID" value="MFC7127580.1"/>
    <property type="molecule type" value="Genomic_DNA"/>
</dbReference>
<comment type="caution">
    <text evidence="3">The sequence shown here is derived from an EMBL/GenBank/DDBJ whole genome shotgun (WGS) entry which is preliminary data.</text>
</comment>
<evidence type="ECO:0000313" key="3">
    <source>
        <dbReference type="EMBL" id="MFC7127580.1"/>
    </source>
</evidence>
<accession>A0ABD5X8S3</accession>
<dbReference type="PIRSF" id="PIRSF016725">
    <property type="entry name" value="UCP016725"/>
    <property type="match status" value="1"/>
</dbReference>
<dbReference type="InterPro" id="IPR005353">
    <property type="entry name" value="UPF0146"/>
</dbReference>
<dbReference type="Gene3D" id="3.40.50.150">
    <property type="entry name" value="Vaccinia Virus protein VP39"/>
    <property type="match status" value="1"/>
</dbReference>
<gene>
    <name evidence="3" type="ORF">ACFQJ7_16425</name>
</gene>
<evidence type="ECO:0000256" key="1">
    <source>
        <dbReference type="ARBA" id="ARBA00006969"/>
    </source>
</evidence>
<dbReference type="InterPro" id="IPR029063">
    <property type="entry name" value="SAM-dependent_MTases_sf"/>
</dbReference>
<dbReference type="Proteomes" id="UP001596414">
    <property type="component" value="Unassembled WGS sequence"/>
</dbReference>
<sequence>MLGPARRALVERLSQFDSVVEIGIGQRVAVARELAATEIDVTAVDIVERDVPPGVTFVLDDITNPDETLYADADALYACNFPPELHQPALTLAESVDATLVFTTLGGDPPVVPVERNTVRGGTLYLARER</sequence>
<dbReference type="HAMAP" id="MF_00341">
    <property type="entry name" value="UPF0146"/>
    <property type="match status" value="1"/>
</dbReference>
<dbReference type="SUPFAM" id="SSF53335">
    <property type="entry name" value="S-adenosyl-L-methionine-dependent methyltransferases"/>
    <property type="match status" value="1"/>
</dbReference>
<protein>
    <recommendedName>
        <fullName evidence="2">UPF0146 protein ACFQJ7_16425</fullName>
    </recommendedName>
</protein>
<name>A0ABD5X8S3_9EURY</name>